<sequence>MKGKFSYLLFLPAFLFIIFFLVVPILLTMVSTVQVDGGWTLSGYSNFFKDYYLRDIYFRTLKIAGITTILAAFLGFPTSYYISRSAKKYRGIFLVLAVFPLLTSPVVRSFSWMIILGKNGIINDILLALSLVEEPLNLLYTEFSVITGLLYLFLPLMILSLVGVMENIDGELIRAAESLGASKFKAFMKVVFPLSLPGLIIGTSLVFTGSFTAYTTPMLLGGDKTRVLSTLIYENALALFNWEQASLIAAVMIITTFTIVILINYFSDKLNPGGVK</sequence>
<keyword evidence="6 8" id="KW-1133">Transmembrane helix</keyword>
<dbReference type="GO" id="GO:0005886">
    <property type="term" value="C:plasma membrane"/>
    <property type="evidence" value="ECO:0007669"/>
    <property type="project" value="UniProtKB-SubCell"/>
</dbReference>
<dbReference type="InterPro" id="IPR000515">
    <property type="entry name" value="MetI-like"/>
</dbReference>
<feature type="transmembrane region" description="Helical" evidence="8">
    <location>
        <begin position="143"/>
        <end position="165"/>
    </location>
</feature>
<evidence type="ECO:0000313" key="13">
    <source>
        <dbReference type="Proteomes" id="UP000199519"/>
    </source>
</evidence>
<dbReference type="PROSITE" id="PS50928">
    <property type="entry name" value="ABC_TM1"/>
    <property type="match status" value="1"/>
</dbReference>
<name>A0A1I0AJY3_9FIRM</name>
<feature type="domain" description="ABC transmembrane type-1" evidence="9">
    <location>
        <begin position="57"/>
        <end position="263"/>
    </location>
</feature>
<evidence type="ECO:0000256" key="7">
    <source>
        <dbReference type="ARBA" id="ARBA00023136"/>
    </source>
</evidence>
<evidence type="ECO:0000259" key="9">
    <source>
        <dbReference type="PROSITE" id="PS50928"/>
    </source>
</evidence>
<dbReference type="EMBL" id="FNBJ01000012">
    <property type="protein sequence ID" value="SDF44819.1"/>
    <property type="molecule type" value="Genomic_DNA"/>
</dbReference>
<evidence type="ECO:0000313" key="11">
    <source>
        <dbReference type="EMBL" id="SES93971.1"/>
    </source>
</evidence>
<accession>A0A1I0AJY3</accession>
<keyword evidence="3 8" id="KW-0813">Transport</keyword>
<reference evidence="12 13" key="1">
    <citation type="submission" date="2016-10" db="EMBL/GenBank/DDBJ databases">
        <authorList>
            <person name="Varghese N."/>
            <person name="Submissions S."/>
        </authorList>
    </citation>
    <scope>NUCLEOTIDE SEQUENCE [LARGE SCALE GENOMIC DNA]</scope>
    <source>
        <strain evidence="10 13">WG2</strain>
        <strain evidence="11 12">WG5</strain>
    </source>
</reference>
<evidence type="ECO:0000256" key="8">
    <source>
        <dbReference type="RuleBase" id="RU363032"/>
    </source>
</evidence>
<protein>
    <submittedName>
        <fullName evidence="10 11">Spermidine/putrescine transport system permease protein</fullName>
    </submittedName>
</protein>
<organism evidence="11 12">
    <name type="scientific">Halanaerobium congolense</name>
    <dbReference type="NCBI Taxonomy" id="54121"/>
    <lineage>
        <taxon>Bacteria</taxon>
        <taxon>Bacillati</taxon>
        <taxon>Bacillota</taxon>
        <taxon>Clostridia</taxon>
        <taxon>Halanaerobiales</taxon>
        <taxon>Halanaerobiaceae</taxon>
        <taxon>Halanaerobium</taxon>
    </lineage>
</organism>
<dbReference type="PANTHER" id="PTHR42929:SF1">
    <property type="entry name" value="INNER MEMBRANE ABC TRANSPORTER PERMEASE PROTEIN YDCU-RELATED"/>
    <property type="match status" value="1"/>
</dbReference>
<evidence type="ECO:0000313" key="12">
    <source>
        <dbReference type="Proteomes" id="UP000198612"/>
    </source>
</evidence>
<dbReference type="GO" id="GO:0055085">
    <property type="term" value="P:transmembrane transport"/>
    <property type="evidence" value="ECO:0007669"/>
    <property type="project" value="InterPro"/>
</dbReference>
<feature type="transmembrane region" description="Helical" evidence="8">
    <location>
        <begin position="245"/>
        <end position="266"/>
    </location>
</feature>
<dbReference type="Pfam" id="PF00528">
    <property type="entry name" value="BPD_transp_1"/>
    <property type="match status" value="1"/>
</dbReference>
<dbReference type="AlphaFoldDB" id="A0A1I0AJY3"/>
<proteinExistence type="inferred from homology"/>
<comment type="subcellular location">
    <subcellularLocation>
        <location evidence="1 8">Cell membrane</location>
        <topology evidence="1 8">Multi-pass membrane protein</topology>
    </subcellularLocation>
</comment>
<keyword evidence="4" id="KW-1003">Cell membrane</keyword>
<feature type="transmembrane region" description="Helical" evidence="8">
    <location>
        <begin position="56"/>
        <end position="80"/>
    </location>
</feature>
<feature type="transmembrane region" description="Helical" evidence="8">
    <location>
        <begin position="92"/>
        <end position="115"/>
    </location>
</feature>
<dbReference type="RefSeq" id="WP_089720073.1">
    <property type="nucleotide sequence ID" value="NZ_FNBJ01000012.1"/>
</dbReference>
<dbReference type="CDD" id="cd06261">
    <property type="entry name" value="TM_PBP2"/>
    <property type="match status" value="1"/>
</dbReference>
<evidence type="ECO:0000256" key="5">
    <source>
        <dbReference type="ARBA" id="ARBA00022692"/>
    </source>
</evidence>
<dbReference type="SUPFAM" id="SSF161098">
    <property type="entry name" value="MetI-like"/>
    <property type="match status" value="1"/>
</dbReference>
<keyword evidence="5 8" id="KW-0812">Transmembrane</keyword>
<keyword evidence="7 8" id="KW-0472">Membrane</keyword>
<evidence type="ECO:0000256" key="2">
    <source>
        <dbReference type="ARBA" id="ARBA00007069"/>
    </source>
</evidence>
<evidence type="ECO:0000313" key="10">
    <source>
        <dbReference type="EMBL" id="SDF44819.1"/>
    </source>
</evidence>
<dbReference type="Proteomes" id="UP000199519">
    <property type="component" value="Unassembled WGS sequence"/>
</dbReference>
<evidence type="ECO:0000256" key="3">
    <source>
        <dbReference type="ARBA" id="ARBA00022448"/>
    </source>
</evidence>
<dbReference type="Proteomes" id="UP000198612">
    <property type="component" value="Unassembled WGS sequence"/>
</dbReference>
<dbReference type="EMBL" id="FOHG01000012">
    <property type="protein sequence ID" value="SES93971.1"/>
    <property type="molecule type" value="Genomic_DNA"/>
</dbReference>
<evidence type="ECO:0000256" key="6">
    <source>
        <dbReference type="ARBA" id="ARBA00022989"/>
    </source>
</evidence>
<dbReference type="PANTHER" id="PTHR42929">
    <property type="entry name" value="INNER MEMBRANE ABC TRANSPORTER PERMEASE PROTEIN YDCU-RELATED-RELATED"/>
    <property type="match status" value="1"/>
</dbReference>
<comment type="similarity">
    <text evidence="2">Belongs to the binding-protein-dependent transport system permease family. CysTW subfamily.</text>
</comment>
<keyword evidence="13" id="KW-1185">Reference proteome</keyword>
<dbReference type="Gene3D" id="1.10.3720.10">
    <property type="entry name" value="MetI-like"/>
    <property type="match status" value="1"/>
</dbReference>
<dbReference type="InterPro" id="IPR035906">
    <property type="entry name" value="MetI-like_sf"/>
</dbReference>
<evidence type="ECO:0000256" key="4">
    <source>
        <dbReference type="ARBA" id="ARBA00022475"/>
    </source>
</evidence>
<gene>
    <name evidence="10" type="ORF">SAMN04488598_11259</name>
    <name evidence="11" type="ORF">SAMN04515652_11259</name>
</gene>
<evidence type="ECO:0000256" key="1">
    <source>
        <dbReference type="ARBA" id="ARBA00004651"/>
    </source>
</evidence>
<feature type="transmembrane region" description="Helical" evidence="8">
    <location>
        <begin position="186"/>
        <end position="214"/>
    </location>
</feature>